<proteinExistence type="predicted"/>
<evidence type="ECO:0000313" key="1">
    <source>
        <dbReference type="EMBL" id="OCH86275.1"/>
    </source>
</evidence>
<organism evidence="1 2">
    <name type="scientific">Obba rivulosa</name>
    <dbReference type="NCBI Taxonomy" id="1052685"/>
    <lineage>
        <taxon>Eukaryota</taxon>
        <taxon>Fungi</taxon>
        <taxon>Dikarya</taxon>
        <taxon>Basidiomycota</taxon>
        <taxon>Agaricomycotina</taxon>
        <taxon>Agaricomycetes</taxon>
        <taxon>Polyporales</taxon>
        <taxon>Gelatoporiaceae</taxon>
        <taxon>Obba</taxon>
    </lineage>
</organism>
<dbReference type="EMBL" id="KV722535">
    <property type="protein sequence ID" value="OCH86275.1"/>
    <property type="molecule type" value="Genomic_DNA"/>
</dbReference>
<dbReference type="AlphaFoldDB" id="A0A8E2DFS4"/>
<name>A0A8E2DFS4_9APHY</name>
<evidence type="ECO:0000313" key="2">
    <source>
        <dbReference type="Proteomes" id="UP000250043"/>
    </source>
</evidence>
<gene>
    <name evidence="1" type="ORF">OBBRIDRAFT_797329</name>
</gene>
<accession>A0A8E2DFS4</accession>
<dbReference type="Proteomes" id="UP000250043">
    <property type="component" value="Unassembled WGS sequence"/>
</dbReference>
<reference evidence="1 2" key="1">
    <citation type="submission" date="2016-07" db="EMBL/GenBank/DDBJ databases">
        <title>Draft genome of the white-rot fungus Obba rivulosa 3A-2.</title>
        <authorList>
            <consortium name="DOE Joint Genome Institute"/>
            <person name="Miettinen O."/>
            <person name="Riley R."/>
            <person name="Acob R."/>
            <person name="Barry K."/>
            <person name="Cullen D."/>
            <person name="De Vries R."/>
            <person name="Hainaut M."/>
            <person name="Hatakka A."/>
            <person name="Henrissat B."/>
            <person name="Hilden K."/>
            <person name="Kuo R."/>
            <person name="Labutti K."/>
            <person name="Lipzen A."/>
            <person name="Makela M.R."/>
            <person name="Sandor L."/>
            <person name="Spatafora J.W."/>
            <person name="Grigoriev I.V."/>
            <person name="Hibbett D.S."/>
        </authorList>
    </citation>
    <scope>NUCLEOTIDE SEQUENCE [LARGE SCALE GENOMIC DNA]</scope>
    <source>
        <strain evidence="1 2">3A-2</strain>
    </source>
</reference>
<sequence>MEQANNAWRVLTPNMIRKDGKRSLYRSVLMAQLRRDSRIISRVFKLNSDLRVRECIAHLNRKHLCTIRRHRYDSLMVLQQRKLEKSMAWVALASSSSS</sequence>
<keyword evidence="2" id="KW-1185">Reference proteome</keyword>
<protein>
    <submittedName>
        <fullName evidence="1">Uncharacterized protein</fullName>
    </submittedName>
</protein>